<dbReference type="PRINTS" id="PR00039">
    <property type="entry name" value="HTHLYSR"/>
</dbReference>
<accession>S3BI83</accession>
<dbReference type="Gene3D" id="3.40.190.290">
    <property type="match status" value="1"/>
</dbReference>
<dbReference type="Proteomes" id="UP000014400">
    <property type="component" value="Unassembled WGS sequence"/>
</dbReference>
<keyword evidence="4" id="KW-0804">Transcription</keyword>
<evidence type="ECO:0000256" key="3">
    <source>
        <dbReference type="ARBA" id="ARBA00023125"/>
    </source>
</evidence>
<evidence type="ECO:0000256" key="2">
    <source>
        <dbReference type="ARBA" id="ARBA00023015"/>
    </source>
</evidence>
<dbReference type="PANTHER" id="PTHR30126:SF94">
    <property type="entry name" value="LYSR FAMILY TRANSCRIPTIONAL REGULATOR"/>
    <property type="match status" value="1"/>
</dbReference>
<gene>
    <name evidence="6" type="ORF">HMPREF1476_00831</name>
</gene>
<feature type="domain" description="HTH lysR-type" evidence="5">
    <location>
        <begin position="12"/>
        <end position="69"/>
    </location>
</feature>
<evidence type="ECO:0000259" key="5">
    <source>
        <dbReference type="PROSITE" id="PS50931"/>
    </source>
</evidence>
<dbReference type="SUPFAM" id="SSF46785">
    <property type="entry name" value="Winged helix' DNA-binding domain"/>
    <property type="match status" value="1"/>
</dbReference>
<dbReference type="FunFam" id="1.10.10.10:FF:000001">
    <property type="entry name" value="LysR family transcriptional regulator"/>
    <property type="match status" value="1"/>
</dbReference>
<keyword evidence="3" id="KW-0238">DNA-binding</keyword>
<dbReference type="SUPFAM" id="SSF53850">
    <property type="entry name" value="Periplasmic binding protein-like II"/>
    <property type="match status" value="1"/>
</dbReference>
<evidence type="ECO:0000313" key="7">
    <source>
        <dbReference type="Proteomes" id="UP000014400"/>
    </source>
</evidence>
<name>S3BI83_9BURK</name>
<dbReference type="PATRIC" id="fig|1203554.3.peg.840"/>
<evidence type="ECO:0000256" key="1">
    <source>
        <dbReference type="ARBA" id="ARBA00009437"/>
    </source>
</evidence>
<dbReference type="HOGENOM" id="CLU_039613_6_1_4"/>
<dbReference type="InterPro" id="IPR000847">
    <property type="entry name" value="LysR_HTH_N"/>
</dbReference>
<dbReference type="Pfam" id="PF03466">
    <property type="entry name" value="LysR_substrate"/>
    <property type="match status" value="1"/>
</dbReference>
<sequence>MPATTVNRLLPITLRQLQVFLAIAKTESIGLAAESLTMSKSAVSQALSELETRLGVQLFDRNRGRIFLTAEGRRMMPQADEMLHRAEDIADLFRRGHEPCPFRVGCTRTIGTFMLADLLKSFRDAAGWMPATEIANTSRIAAKLSSFELDIALIEGPVTNNDLVTFPWMADEMVVVAPKDHPLTGRPVSYEELERASWLLREEGSSTRDFFETQLHQRLSRVNVSAELNSFDAILRSVRIGLGITYMSKHVLTDPIFGRFFARVEIPDRWMRQLTFCHERGKYLSVDMLEWVEHCRNYARMLERREADALR</sequence>
<proteinExistence type="inferred from homology"/>
<comment type="caution">
    <text evidence="6">The sequence shown here is derived from an EMBL/GenBank/DDBJ whole genome shotgun (WGS) entry which is preliminary data.</text>
</comment>
<keyword evidence="7" id="KW-1185">Reference proteome</keyword>
<comment type="similarity">
    <text evidence="1">Belongs to the LysR transcriptional regulatory family.</text>
</comment>
<dbReference type="eggNOG" id="COG0583">
    <property type="taxonomic scope" value="Bacteria"/>
</dbReference>
<reference evidence="6 7" key="1">
    <citation type="submission" date="2013-04" db="EMBL/GenBank/DDBJ databases">
        <title>The Genome Sequence of Sutterella wadsworthensis HGA0223.</title>
        <authorList>
            <consortium name="The Broad Institute Genomics Platform"/>
            <person name="Earl A."/>
            <person name="Ward D."/>
            <person name="Feldgarden M."/>
            <person name="Gevers D."/>
            <person name="Schmidt T.M."/>
            <person name="Dover J."/>
            <person name="Dai D."/>
            <person name="Walker B."/>
            <person name="Young S."/>
            <person name="Zeng Q."/>
            <person name="Gargeya S."/>
            <person name="Fitzgerald M."/>
            <person name="Haas B."/>
            <person name="Abouelleil A."/>
            <person name="Allen A.W."/>
            <person name="Alvarado L."/>
            <person name="Arachchi H.M."/>
            <person name="Berlin A.M."/>
            <person name="Chapman S.B."/>
            <person name="Gainer-Dewar J."/>
            <person name="Goldberg J."/>
            <person name="Griggs A."/>
            <person name="Gujja S."/>
            <person name="Hansen M."/>
            <person name="Howarth C."/>
            <person name="Imamovic A."/>
            <person name="Ireland A."/>
            <person name="Larimer J."/>
            <person name="McCowan C."/>
            <person name="Murphy C."/>
            <person name="Pearson M."/>
            <person name="Poon T.W."/>
            <person name="Priest M."/>
            <person name="Roberts A."/>
            <person name="Saif S."/>
            <person name="Shea T."/>
            <person name="Sisk P."/>
            <person name="Sykes S."/>
            <person name="Wortman J."/>
            <person name="Nusbaum C."/>
            <person name="Birren B."/>
        </authorList>
    </citation>
    <scope>NUCLEOTIDE SEQUENCE [LARGE SCALE GENOMIC DNA]</scope>
    <source>
        <strain evidence="6 7">HGA0223</strain>
    </source>
</reference>
<dbReference type="PROSITE" id="PS50931">
    <property type="entry name" value="HTH_LYSR"/>
    <property type="match status" value="1"/>
</dbReference>
<dbReference type="PANTHER" id="PTHR30126">
    <property type="entry name" value="HTH-TYPE TRANSCRIPTIONAL REGULATOR"/>
    <property type="match status" value="1"/>
</dbReference>
<dbReference type="STRING" id="1203554.HMPREF1476_00831"/>
<dbReference type="AlphaFoldDB" id="S3BI83"/>
<evidence type="ECO:0000256" key="4">
    <source>
        <dbReference type="ARBA" id="ARBA00023163"/>
    </source>
</evidence>
<organism evidence="6 7">
    <name type="scientific">Sutterella wadsworthensis HGA0223</name>
    <dbReference type="NCBI Taxonomy" id="1203554"/>
    <lineage>
        <taxon>Bacteria</taxon>
        <taxon>Pseudomonadati</taxon>
        <taxon>Pseudomonadota</taxon>
        <taxon>Betaproteobacteria</taxon>
        <taxon>Burkholderiales</taxon>
        <taxon>Sutterellaceae</taxon>
        <taxon>Sutterella</taxon>
    </lineage>
</organism>
<dbReference type="InterPro" id="IPR036388">
    <property type="entry name" value="WH-like_DNA-bd_sf"/>
</dbReference>
<dbReference type="GO" id="GO:0000976">
    <property type="term" value="F:transcription cis-regulatory region binding"/>
    <property type="evidence" value="ECO:0007669"/>
    <property type="project" value="TreeGrafter"/>
</dbReference>
<dbReference type="Pfam" id="PF00126">
    <property type="entry name" value="HTH_1"/>
    <property type="match status" value="1"/>
</dbReference>
<evidence type="ECO:0000313" key="6">
    <source>
        <dbReference type="EMBL" id="EPE00102.1"/>
    </source>
</evidence>
<dbReference type="Gene3D" id="1.10.10.10">
    <property type="entry name" value="Winged helix-like DNA-binding domain superfamily/Winged helix DNA-binding domain"/>
    <property type="match status" value="1"/>
</dbReference>
<dbReference type="EMBL" id="ATCF01000012">
    <property type="protein sequence ID" value="EPE00102.1"/>
    <property type="molecule type" value="Genomic_DNA"/>
</dbReference>
<dbReference type="GO" id="GO:0003700">
    <property type="term" value="F:DNA-binding transcription factor activity"/>
    <property type="evidence" value="ECO:0007669"/>
    <property type="project" value="InterPro"/>
</dbReference>
<dbReference type="InterPro" id="IPR036390">
    <property type="entry name" value="WH_DNA-bd_sf"/>
</dbReference>
<keyword evidence="2" id="KW-0805">Transcription regulation</keyword>
<protein>
    <recommendedName>
        <fullName evidence="5">HTH lysR-type domain-containing protein</fullName>
    </recommendedName>
</protein>
<dbReference type="InterPro" id="IPR005119">
    <property type="entry name" value="LysR_subst-bd"/>
</dbReference>